<sequence length="434" mass="49951">MASMFRLPSRLSRHLYSWRSLLQRPPSPVRDFSQSNFPLLDASEKVEEETLSWYSPDDFYPVKIGEVFQSRYQVIGKLGYGGYSTVWLCRDLQQHAYVTLKVFERNSTEGQREREAYSHLNSLSIADHAGVQLIRKALDSFHITSEKGTFGCLVHPPLGMSLHEFRTQLRAKVLPEKIVKLTLVHLLLALDYLHAEAGIVHTDLQEKNIMMAIEDNSILSDFEEDEKSNPSPRKVVGDRVIYASRNLRKTKQHGRPTLCDFGQARFGSSTYSGDIQPYIYRAPEVVLQMPWNEKVDIWNVGVLTWDIFQQGHLFYARDSDKKCSDAHHLAEMVAIMGAPPKEMIQNNDYASQFFDDEGMGGFRYLKNLAFADCELGNWKGATEIPPVSLENLEEILEGESRQLFLQFLRKMLKWKPEERESARDLLDDPWLRSP</sequence>
<keyword evidence="3" id="KW-0808">Transferase</keyword>
<dbReference type="Proteomes" id="UP000009038">
    <property type="component" value="Unassembled WGS sequence"/>
</dbReference>
<protein>
    <recommendedName>
        <fullName evidence="1">non-specific serine/threonine protein kinase</fullName>
        <ecNumber evidence="1">2.7.11.1</ecNumber>
    </recommendedName>
</protein>
<keyword evidence="4" id="KW-0547">Nucleotide-binding</keyword>
<accession>G3XYG2</accession>
<dbReference type="OrthoDB" id="5979581at2759"/>
<evidence type="ECO:0000256" key="8">
    <source>
        <dbReference type="ARBA" id="ARBA00048679"/>
    </source>
</evidence>
<dbReference type="GO" id="GO:0000245">
    <property type="term" value="P:spliceosomal complex assembly"/>
    <property type="evidence" value="ECO:0007669"/>
    <property type="project" value="TreeGrafter"/>
</dbReference>
<feature type="domain" description="Protein kinase" evidence="9">
    <location>
        <begin position="72"/>
        <end position="431"/>
    </location>
</feature>
<dbReference type="AlphaFoldDB" id="G3XYG2"/>
<dbReference type="GO" id="GO:0050684">
    <property type="term" value="P:regulation of mRNA processing"/>
    <property type="evidence" value="ECO:0007669"/>
    <property type="project" value="TreeGrafter"/>
</dbReference>
<evidence type="ECO:0000256" key="3">
    <source>
        <dbReference type="ARBA" id="ARBA00022679"/>
    </source>
</evidence>
<dbReference type="PROSITE" id="PS50011">
    <property type="entry name" value="PROTEIN_KINASE_DOM"/>
    <property type="match status" value="1"/>
</dbReference>
<evidence type="ECO:0000256" key="7">
    <source>
        <dbReference type="ARBA" id="ARBA00047899"/>
    </source>
</evidence>
<dbReference type="SMART" id="SM00220">
    <property type="entry name" value="S_TKc"/>
    <property type="match status" value="1"/>
</dbReference>
<evidence type="ECO:0000313" key="10">
    <source>
        <dbReference type="EMBL" id="EHA24792.1"/>
    </source>
</evidence>
<dbReference type="PANTHER" id="PTHR47634">
    <property type="entry name" value="PROTEIN KINASE DOMAIN-CONTAINING PROTEIN-RELATED"/>
    <property type="match status" value="1"/>
</dbReference>
<proteinExistence type="predicted"/>
<dbReference type="Gene3D" id="3.30.200.20">
    <property type="entry name" value="Phosphorylase Kinase, domain 1"/>
    <property type="match status" value="1"/>
</dbReference>
<keyword evidence="5" id="KW-0418">Kinase</keyword>
<dbReference type="STRING" id="380704.G3XYG2"/>
<evidence type="ECO:0000256" key="6">
    <source>
        <dbReference type="ARBA" id="ARBA00022840"/>
    </source>
</evidence>
<evidence type="ECO:0000259" key="9">
    <source>
        <dbReference type="PROSITE" id="PS50011"/>
    </source>
</evidence>
<keyword evidence="6" id="KW-0067">ATP-binding</keyword>
<dbReference type="PANTHER" id="PTHR47634:SF9">
    <property type="entry name" value="PROTEIN KINASE DOMAIN-CONTAINING PROTEIN-RELATED"/>
    <property type="match status" value="1"/>
</dbReference>
<dbReference type="Pfam" id="PF00069">
    <property type="entry name" value="Pkinase"/>
    <property type="match status" value="1"/>
</dbReference>
<dbReference type="InterPro" id="IPR000719">
    <property type="entry name" value="Prot_kinase_dom"/>
</dbReference>
<dbReference type="GO" id="GO:0004674">
    <property type="term" value="F:protein serine/threonine kinase activity"/>
    <property type="evidence" value="ECO:0007669"/>
    <property type="project" value="UniProtKB-KW"/>
</dbReference>
<evidence type="ECO:0000256" key="4">
    <source>
        <dbReference type="ARBA" id="ARBA00022741"/>
    </source>
</evidence>
<reference evidence="10 11" key="1">
    <citation type="journal article" date="2011" name="Genome Res.">
        <title>Comparative genomics of citric-acid-producing Aspergillus niger ATCC 1015 versus enzyme-producing CBS 513.88.</title>
        <authorList>
            <person name="Andersen M.R."/>
            <person name="Salazar M.P."/>
            <person name="Schaap P.J."/>
            <person name="van de Vondervoort P.J."/>
            <person name="Culley D."/>
            <person name="Thykaer J."/>
            <person name="Frisvad J.C."/>
            <person name="Nielsen K.F."/>
            <person name="Albang R."/>
            <person name="Albermann K."/>
            <person name="Berka R.M."/>
            <person name="Braus G.H."/>
            <person name="Braus-Stromeyer S.A."/>
            <person name="Corrochano L.M."/>
            <person name="Dai Z."/>
            <person name="van Dijck P.W."/>
            <person name="Hofmann G."/>
            <person name="Lasure L.L."/>
            <person name="Magnuson J.K."/>
            <person name="Menke H."/>
            <person name="Meijer M."/>
            <person name="Meijer S.L."/>
            <person name="Nielsen J.B."/>
            <person name="Nielsen M.L."/>
            <person name="van Ooyen A.J."/>
            <person name="Pel H.J."/>
            <person name="Poulsen L."/>
            <person name="Samson R.A."/>
            <person name="Stam H."/>
            <person name="Tsang A."/>
            <person name="van den Brink J.M."/>
            <person name="Atkins A."/>
            <person name="Aerts A."/>
            <person name="Shapiro H."/>
            <person name="Pangilinan J."/>
            <person name="Salamov A."/>
            <person name="Lou Y."/>
            <person name="Lindquist E."/>
            <person name="Lucas S."/>
            <person name="Grimwood J."/>
            <person name="Grigoriev I.V."/>
            <person name="Kubicek C.P."/>
            <person name="Martinez D."/>
            <person name="van Peij N.N."/>
            <person name="Roubos J.A."/>
            <person name="Nielsen J."/>
            <person name="Baker S.E."/>
        </authorList>
    </citation>
    <scope>NUCLEOTIDE SEQUENCE [LARGE SCALE GENOMIC DNA]</scope>
    <source>
        <strain evidence="11">ATCC 1015 / CBS 113.46 / FGSC A1144 / LSHB Ac4 / NCTC 3858a / NRRL 328 / USDA 3528.7</strain>
    </source>
</reference>
<keyword evidence="2" id="KW-0723">Serine/threonine-protein kinase</keyword>
<evidence type="ECO:0000256" key="2">
    <source>
        <dbReference type="ARBA" id="ARBA00022527"/>
    </source>
</evidence>
<evidence type="ECO:0000256" key="1">
    <source>
        <dbReference type="ARBA" id="ARBA00012513"/>
    </source>
</evidence>
<dbReference type="SUPFAM" id="SSF56112">
    <property type="entry name" value="Protein kinase-like (PK-like)"/>
    <property type="match status" value="1"/>
</dbReference>
<dbReference type="EC" id="2.7.11.1" evidence="1"/>
<dbReference type="GO" id="GO:0005524">
    <property type="term" value="F:ATP binding"/>
    <property type="evidence" value="ECO:0007669"/>
    <property type="project" value="UniProtKB-KW"/>
</dbReference>
<organism evidence="10 11">
    <name type="scientific">Aspergillus niger (strain ATCC 1015 / CBS 113.46 / FGSC A1144 / LSHB Ac4 / NCTC 3858a / NRRL 328 / USDA 3528.7)</name>
    <dbReference type="NCBI Taxonomy" id="380704"/>
    <lineage>
        <taxon>Eukaryota</taxon>
        <taxon>Fungi</taxon>
        <taxon>Dikarya</taxon>
        <taxon>Ascomycota</taxon>
        <taxon>Pezizomycotina</taxon>
        <taxon>Eurotiomycetes</taxon>
        <taxon>Eurotiomycetidae</taxon>
        <taxon>Eurotiales</taxon>
        <taxon>Aspergillaceae</taxon>
        <taxon>Aspergillus</taxon>
        <taxon>Aspergillus subgen. Circumdati</taxon>
    </lineage>
</organism>
<dbReference type="HOGENOM" id="CLU_000288_81_1_1"/>
<dbReference type="EMBL" id="ACJE01000008">
    <property type="protein sequence ID" value="EHA24792.1"/>
    <property type="molecule type" value="Genomic_DNA"/>
</dbReference>
<gene>
    <name evidence="10" type="ORF">ASPNIDRAFT_40713</name>
</gene>
<comment type="caution">
    <text evidence="10">The sequence shown here is derived from an EMBL/GenBank/DDBJ whole genome shotgun (WGS) entry which is preliminary data.</text>
</comment>
<dbReference type="InterPro" id="IPR051334">
    <property type="entry name" value="SRPK"/>
</dbReference>
<comment type="catalytic activity">
    <reaction evidence="8">
        <text>L-seryl-[protein] + ATP = O-phospho-L-seryl-[protein] + ADP + H(+)</text>
        <dbReference type="Rhea" id="RHEA:17989"/>
        <dbReference type="Rhea" id="RHEA-COMP:9863"/>
        <dbReference type="Rhea" id="RHEA-COMP:11604"/>
        <dbReference type="ChEBI" id="CHEBI:15378"/>
        <dbReference type="ChEBI" id="CHEBI:29999"/>
        <dbReference type="ChEBI" id="CHEBI:30616"/>
        <dbReference type="ChEBI" id="CHEBI:83421"/>
        <dbReference type="ChEBI" id="CHEBI:456216"/>
        <dbReference type="EC" id="2.7.11.1"/>
    </reaction>
</comment>
<name>G3XYG2_ASPNA</name>
<evidence type="ECO:0000313" key="11">
    <source>
        <dbReference type="Proteomes" id="UP000009038"/>
    </source>
</evidence>
<evidence type="ECO:0000256" key="5">
    <source>
        <dbReference type="ARBA" id="ARBA00022777"/>
    </source>
</evidence>
<dbReference type="Gene3D" id="1.10.510.10">
    <property type="entry name" value="Transferase(Phosphotransferase) domain 1"/>
    <property type="match status" value="1"/>
</dbReference>
<dbReference type="InterPro" id="IPR011009">
    <property type="entry name" value="Kinase-like_dom_sf"/>
</dbReference>
<comment type="catalytic activity">
    <reaction evidence="7">
        <text>L-threonyl-[protein] + ATP = O-phospho-L-threonyl-[protein] + ADP + H(+)</text>
        <dbReference type="Rhea" id="RHEA:46608"/>
        <dbReference type="Rhea" id="RHEA-COMP:11060"/>
        <dbReference type="Rhea" id="RHEA-COMP:11605"/>
        <dbReference type="ChEBI" id="CHEBI:15378"/>
        <dbReference type="ChEBI" id="CHEBI:30013"/>
        <dbReference type="ChEBI" id="CHEBI:30616"/>
        <dbReference type="ChEBI" id="CHEBI:61977"/>
        <dbReference type="ChEBI" id="CHEBI:456216"/>
        <dbReference type="EC" id="2.7.11.1"/>
    </reaction>
</comment>